<comment type="caution">
    <text evidence="4">The sequence shown here is derived from an EMBL/GenBank/DDBJ whole genome shotgun (WGS) entry which is preliminary data.</text>
</comment>
<dbReference type="Proteomes" id="UP000190959">
    <property type="component" value="Unassembled WGS sequence"/>
</dbReference>
<dbReference type="Pfam" id="PF01979">
    <property type="entry name" value="Amidohydro_1"/>
    <property type="match status" value="1"/>
</dbReference>
<dbReference type="Gene3D" id="3.20.20.140">
    <property type="entry name" value="Metal-dependent hydrolases"/>
    <property type="match status" value="1"/>
</dbReference>
<dbReference type="PANTHER" id="PTHR11647:SF1">
    <property type="entry name" value="COLLAPSIN RESPONSE MEDIATOR PROTEIN"/>
    <property type="match status" value="1"/>
</dbReference>
<dbReference type="InterPro" id="IPR032466">
    <property type="entry name" value="Metal_Hydrolase"/>
</dbReference>
<comment type="cofactor">
    <cofactor evidence="1">
        <name>Zn(2+)</name>
        <dbReference type="ChEBI" id="CHEBI:29105"/>
    </cofactor>
</comment>
<dbReference type="FunFam" id="3.20.20.140:FF:000174">
    <property type="entry name" value="Dihydropyrimidinase-related protein 2"/>
    <property type="match status" value="1"/>
</dbReference>
<dbReference type="SUPFAM" id="SSF51556">
    <property type="entry name" value="Metallo-dependent hydrolases"/>
    <property type="match status" value="1"/>
</dbReference>
<evidence type="ECO:0000313" key="4">
    <source>
        <dbReference type="EMBL" id="OOP72712.1"/>
    </source>
</evidence>
<sequence>MFDLGILNGRLYLEGNFIYSNLYIKNGIIDTVSTSILDCKEKYDAKGKMVLPGFIDAHVHFNLGVGENVSIDDFFEGSKKAAMGGITTFIDFLDPINNVDQLDEAFNKRYELAKKSVVDYGFHVTLGNPDGDVKELLNKSSLLGMPTIKLFTTYASTNRQTKDYYIDELLKYSKKTKTRVLVHAENNDMIREENILVKDHEKARPALSEITEVLKLAEMARYRDGLLYIVHTNCGTTLERLKEVYLDELHSTIVLESAPHYFRFSSSLYEKEDGYLYTMTPPLRSEEERLKMINNIDAIDVIGTDHCPFSKRLKNKKYTSEIPMGIDGVKYSFLNMFTLFGESIISKFTVEPSKIHGLYPKKGTIMPGSDGDIVVFDPNKTTKIADDNSVYHDEILKGEISATISKGKIVVSEGEFLGGQGEYLPRRLQV</sequence>
<dbReference type="PANTHER" id="PTHR11647">
    <property type="entry name" value="HYDRANTOINASE/DIHYDROPYRIMIDINASE FAMILY MEMBER"/>
    <property type="match status" value="1"/>
</dbReference>
<protein>
    <submittedName>
        <fullName evidence="4">Dihydropyrimidinase</fullName>
    </submittedName>
</protein>
<reference evidence="4 5" key="1">
    <citation type="submission" date="2017-02" db="EMBL/GenBank/DDBJ databases">
        <title>Genome sequence of Clostridium beijerinckii Br21.</title>
        <authorList>
            <person name="Fonseca B.C."/>
            <person name="Guazzaroni M.E."/>
            <person name="Riano-Pachon D.M."/>
            <person name="Reginatto V."/>
        </authorList>
    </citation>
    <scope>NUCLEOTIDE SEQUENCE [LARGE SCALE GENOMIC DNA]</scope>
    <source>
        <strain evidence="4 5">Br21</strain>
    </source>
</reference>
<dbReference type="GO" id="GO:0016812">
    <property type="term" value="F:hydrolase activity, acting on carbon-nitrogen (but not peptide) bonds, in cyclic amides"/>
    <property type="evidence" value="ECO:0007669"/>
    <property type="project" value="TreeGrafter"/>
</dbReference>
<proteinExistence type="inferred from homology"/>
<comment type="similarity">
    <text evidence="2">Belongs to the metallo-dependent hydrolases superfamily. Hydantoinase/dihydropyrimidinase family.</text>
</comment>
<dbReference type="Gene3D" id="2.30.40.10">
    <property type="entry name" value="Urease, subunit C, domain 1"/>
    <property type="match status" value="1"/>
</dbReference>
<feature type="domain" description="Amidohydrolase-related" evidence="3">
    <location>
        <begin position="49"/>
        <end position="410"/>
    </location>
</feature>
<evidence type="ECO:0000256" key="1">
    <source>
        <dbReference type="ARBA" id="ARBA00001947"/>
    </source>
</evidence>
<dbReference type="PROSITE" id="PS01137">
    <property type="entry name" value="TATD_1"/>
    <property type="match status" value="1"/>
</dbReference>
<dbReference type="InterPro" id="IPR018228">
    <property type="entry name" value="DNase_TatD-rel_CS"/>
</dbReference>
<dbReference type="InterPro" id="IPR050378">
    <property type="entry name" value="Metallo-dep_Hydrolases_sf"/>
</dbReference>
<name>A0A1S9N5J0_CLOBE</name>
<accession>A0A1S9N5J0</accession>
<evidence type="ECO:0000259" key="3">
    <source>
        <dbReference type="Pfam" id="PF01979"/>
    </source>
</evidence>
<dbReference type="GO" id="GO:0005829">
    <property type="term" value="C:cytosol"/>
    <property type="evidence" value="ECO:0007669"/>
    <property type="project" value="TreeGrafter"/>
</dbReference>
<evidence type="ECO:0000313" key="5">
    <source>
        <dbReference type="Proteomes" id="UP000190959"/>
    </source>
</evidence>
<dbReference type="AlphaFoldDB" id="A0A1S9N5J0"/>
<gene>
    <name evidence="4" type="ORF">CBEIBR21_12885</name>
</gene>
<dbReference type="SUPFAM" id="SSF51338">
    <property type="entry name" value="Composite domain of metallo-dependent hydrolases"/>
    <property type="match status" value="1"/>
</dbReference>
<dbReference type="InterPro" id="IPR006680">
    <property type="entry name" value="Amidohydro-rel"/>
</dbReference>
<dbReference type="EMBL" id="MWMH01000004">
    <property type="protein sequence ID" value="OOP72712.1"/>
    <property type="molecule type" value="Genomic_DNA"/>
</dbReference>
<organism evidence="4 5">
    <name type="scientific">Clostridium beijerinckii</name>
    <name type="common">Clostridium MP</name>
    <dbReference type="NCBI Taxonomy" id="1520"/>
    <lineage>
        <taxon>Bacteria</taxon>
        <taxon>Bacillati</taxon>
        <taxon>Bacillota</taxon>
        <taxon>Clostridia</taxon>
        <taxon>Eubacteriales</taxon>
        <taxon>Clostridiaceae</taxon>
        <taxon>Clostridium</taxon>
    </lineage>
</organism>
<dbReference type="InterPro" id="IPR011059">
    <property type="entry name" value="Metal-dep_hydrolase_composite"/>
</dbReference>
<evidence type="ECO:0000256" key="2">
    <source>
        <dbReference type="ARBA" id="ARBA00008829"/>
    </source>
</evidence>